<organism evidence="1 2">
    <name type="scientific">Macrostomum lignano</name>
    <dbReference type="NCBI Taxonomy" id="282301"/>
    <lineage>
        <taxon>Eukaryota</taxon>
        <taxon>Metazoa</taxon>
        <taxon>Spiralia</taxon>
        <taxon>Lophotrochozoa</taxon>
        <taxon>Platyhelminthes</taxon>
        <taxon>Rhabditophora</taxon>
        <taxon>Macrostomorpha</taxon>
        <taxon>Macrostomida</taxon>
        <taxon>Macrostomidae</taxon>
        <taxon>Macrostomum</taxon>
    </lineage>
</organism>
<comment type="caution">
    <text evidence="1">The sequence shown here is derived from an EMBL/GenBank/DDBJ whole genome shotgun (WGS) entry which is preliminary data.</text>
</comment>
<reference evidence="1 2" key="1">
    <citation type="submission" date="2017-06" db="EMBL/GenBank/DDBJ databases">
        <title>A platform for efficient transgenesis in Macrostomum lignano, a flatworm model organism for stem cell research.</title>
        <authorList>
            <person name="Berezikov E."/>
        </authorList>
    </citation>
    <scope>NUCLEOTIDE SEQUENCE [LARGE SCALE GENOMIC DNA]</scope>
    <source>
        <strain evidence="1">DV1</strain>
        <tissue evidence="1">Whole organism</tissue>
    </source>
</reference>
<name>A0A267DHB6_9PLAT</name>
<protein>
    <submittedName>
        <fullName evidence="1">Uncharacterized protein</fullName>
    </submittedName>
</protein>
<gene>
    <name evidence="1" type="ORF">BOX15_Mlig000884g5</name>
</gene>
<proteinExistence type="predicted"/>
<evidence type="ECO:0000313" key="1">
    <source>
        <dbReference type="EMBL" id="PAA48661.1"/>
    </source>
</evidence>
<evidence type="ECO:0000313" key="2">
    <source>
        <dbReference type="Proteomes" id="UP000215902"/>
    </source>
</evidence>
<sequence length="893" mass="102115">CRSKKATECPPKRVKKVGGCEDRIQRWLTVYFEWNKLKGRCVKKFRAREKPCREAASGSTGAAKSKKCPKRRVMEPGPCIDGSRKVLVEHYEYSEKRGRCIAHRDLMHQKCGEKAKKKKKKSTPGVDLKHECPEKTVNQGACRKGGYRTVNTVYFVFVKALGRCVRKVKQEDEKCALLVKNKSCPADVTQEVGPCVNGYRTNIVYTFKRDLEGRCEKKSKKITITCSDEKAKVCPPKRVKKVGGCEDRIQRWLTVYFEWNKLKGRCVKKFRAREKPCGEAASGSTGAAKSKKCPKRRVMEPGPCIDGSRKVLVEHYEYSEKRGRCIAHRDFMHQKCGEKAKKKKKKSTPGVDLKHECPEKTVNQGACRKGGYRTVSTVYFVFVKALGRCVRKVKQEDEKCALLVKNKSCPADVTQEVGPCVNGYRTNIVYTFKRDLEGRCEKKSKKITITCSDEKAKVCPPKRVKKVGGCEDRIQRWLTVYFEWNKLKGRCVKKFRAREKPCREAASGSTGAAKSKKCPKRRVMEPGPCIDGSRKVLVEHYEYSEKRGRCIAHRDFMHQKCGEKAKKKKKKSTPGVDLKHECPEKTVNQGACRKGGYRTVSTVYFVFVKALGRCVRKVKQEDEKCALLVKLASCPKDDVVETGPCHRGFRTNIIYQYTRDLEGRCARAEKSVTEECKGSTADCLPPSRKLAKPCSASGFERWLTTYYVYNKLKKRCVRKLRVKEVSCHRVKKCPTPRVIEPSPCSKGKQRLLIEHYELDAKLGRCRMKQDYVNRKCGKPTKRQAAAAKHHCPDSTYHQKPCRKDGYRSVLKIYYRYNSAKGRCVRNVRVDDEKCSRLVATRATCKADEMVEEGPCKKGFRENIIYRYERNKDGSCVRKERRVSLACVEKKVVP</sequence>
<accession>A0A267DHB6</accession>
<dbReference type="AlphaFoldDB" id="A0A267DHB6"/>
<keyword evidence="2" id="KW-1185">Reference proteome</keyword>
<feature type="non-terminal residue" evidence="1">
    <location>
        <position position="1"/>
    </location>
</feature>
<dbReference type="EMBL" id="NIVC01004089">
    <property type="protein sequence ID" value="PAA48661.1"/>
    <property type="molecule type" value="Genomic_DNA"/>
</dbReference>
<dbReference type="Proteomes" id="UP000215902">
    <property type="component" value="Unassembled WGS sequence"/>
</dbReference>